<organism evidence="2 3">
    <name type="scientific">Diploptera punctata</name>
    <name type="common">Pacific beetle cockroach</name>
    <dbReference type="NCBI Taxonomy" id="6984"/>
    <lineage>
        <taxon>Eukaryota</taxon>
        <taxon>Metazoa</taxon>
        <taxon>Ecdysozoa</taxon>
        <taxon>Arthropoda</taxon>
        <taxon>Hexapoda</taxon>
        <taxon>Insecta</taxon>
        <taxon>Pterygota</taxon>
        <taxon>Neoptera</taxon>
        <taxon>Polyneoptera</taxon>
        <taxon>Dictyoptera</taxon>
        <taxon>Blattodea</taxon>
        <taxon>Blaberoidea</taxon>
        <taxon>Blaberidae</taxon>
        <taxon>Diplopterinae</taxon>
        <taxon>Diploptera</taxon>
    </lineage>
</organism>
<keyword evidence="1" id="KW-0472">Membrane</keyword>
<name>A0AAD7Z4W9_DIPPU</name>
<dbReference type="EMBL" id="JASPKZ010010665">
    <property type="protein sequence ID" value="KAJ9573951.1"/>
    <property type="molecule type" value="Genomic_DNA"/>
</dbReference>
<keyword evidence="1" id="KW-1133">Transmembrane helix</keyword>
<reference evidence="2" key="1">
    <citation type="journal article" date="2023" name="IScience">
        <title>Live-bearing cockroach genome reveals convergent evolutionary mechanisms linked to viviparity in insects and beyond.</title>
        <authorList>
            <person name="Fouks B."/>
            <person name="Harrison M.C."/>
            <person name="Mikhailova A.A."/>
            <person name="Marchal E."/>
            <person name="English S."/>
            <person name="Carruthers M."/>
            <person name="Jennings E.C."/>
            <person name="Chiamaka E.L."/>
            <person name="Frigard R.A."/>
            <person name="Pippel M."/>
            <person name="Attardo G.M."/>
            <person name="Benoit J.B."/>
            <person name="Bornberg-Bauer E."/>
            <person name="Tobe S.S."/>
        </authorList>
    </citation>
    <scope>NUCLEOTIDE SEQUENCE</scope>
    <source>
        <strain evidence="2">Stay&amp;Tobe</strain>
    </source>
</reference>
<evidence type="ECO:0000313" key="2">
    <source>
        <dbReference type="EMBL" id="KAJ9573951.1"/>
    </source>
</evidence>
<evidence type="ECO:0000256" key="1">
    <source>
        <dbReference type="SAM" id="Phobius"/>
    </source>
</evidence>
<evidence type="ECO:0000313" key="3">
    <source>
        <dbReference type="Proteomes" id="UP001233999"/>
    </source>
</evidence>
<feature type="non-terminal residue" evidence="2">
    <location>
        <position position="71"/>
    </location>
</feature>
<sequence>GRSTWIILLGINLYGLVLMKRGIVKLYDKIRYYSNMLSFSGQASVQLGHWKQLFREITKKHTSLRLNGMNF</sequence>
<keyword evidence="1" id="KW-0812">Transmembrane</keyword>
<comment type="caution">
    <text evidence="2">The sequence shown here is derived from an EMBL/GenBank/DDBJ whole genome shotgun (WGS) entry which is preliminary data.</text>
</comment>
<reference evidence="2" key="2">
    <citation type="submission" date="2023-05" db="EMBL/GenBank/DDBJ databases">
        <authorList>
            <person name="Fouks B."/>
        </authorList>
    </citation>
    <scope>NUCLEOTIDE SEQUENCE</scope>
    <source>
        <strain evidence="2">Stay&amp;Tobe</strain>
        <tissue evidence="2">Testes</tissue>
    </source>
</reference>
<dbReference type="Proteomes" id="UP001233999">
    <property type="component" value="Unassembled WGS sequence"/>
</dbReference>
<dbReference type="AlphaFoldDB" id="A0AAD7Z4W9"/>
<feature type="non-terminal residue" evidence="2">
    <location>
        <position position="1"/>
    </location>
</feature>
<accession>A0AAD7Z4W9</accession>
<proteinExistence type="predicted"/>
<feature type="transmembrane region" description="Helical" evidence="1">
    <location>
        <begin position="6"/>
        <end position="24"/>
    </location>
</feature>
<gene>
    <name evidence="2" type="ORF">L9F63_008665</name>
</gene>
<keyword evidence="3" id="KW-1185">Reference proteome</keyword>
<protein>
    <submittedName>
        <fullName evidence="2">Uncharacterized protein</fullName>
    </submittedName>
</protein>